<keyword evidence="2" id="KW-1185">Reference proteome</keyword>
<name>A0A917ZH28_9GAMM</name>
<dbReference type="EMBL" id="BMLT01000005">
    <property type="protein sequence ID" value="GGO82372.1"/>
    <property type="molecule type" value="Genomic_DNA"/>
</dbReference>
<evidence type="ECO:0000313" key="2">
    <source>
        <dbReference type="Proteomes" id="UP000599578"/>
    </source>
</evidence>
<dbReference type="RefSeq" id="WP_188860799.1">
    <property type="nucleotide sequence ID" value="NZ_BMLT01000005.1"/>
</dbReference>
<dbReference type="Proteomes" id="UP000599578">
    <property type="component" value="Unassembled WGS sequence"/>
</dbReference>
<sequence length="510" mass="57593">MAERIEAPHYPIIYVRGYAATMQEVEDTTADPYMGFNLGSTLLRQDYSKRPRKFIFESPLLRLIKDHHYQDAYRQGNDEYEPGTAPARSIWVFRYYEKVSESLGSGGRRSMEQFGADLRAFILRVRDAVCAGDAAKKAFRVHLVAHSMGGLVCRCYLQRTCRAGAPDPADNVALELVPGKQNDSLVEKVFTYATPHNGIDIFGINVPNLGDFDRLQLGNFDRDRIREYLGLPEGSPANDLGGAFPPQRFFSFIGSNYRDYKAFFGLARHTTGPLSDGLVLMENAWVRNTPRAVAHRSHSGHYGIVNSESGYQNLQRFLFGDLRVSATLEFRELLLPKAVQEHKDRGRKIRGSYYIDATTRVRGAATYVLNERRFDQESAILKTYDELIGEGKAVYLFSGYLSRAAITHGTGLTFGLDLAVRVPQFEIDNRFWFDEHVEGFLFSESYTFAVRDSTVRYGSAREQGHGVATRLLKIRDLGQGCREVRVPVATGARVRPGLRAELVLRIDPWN</sequence>
<gene>
    <name evidence="1" type="ORF">GCM10011348_23610</name>
</gene>
<dbReference type="SUPFAM" id="SSF53474">
    <property type="entry name" value="alpha/beta-Hydrolases"/>
    <property type="match status" value="1"/>
</dbReference>
<proteinExistence type="predicted"/>
<dbReference type="Gene3D" id="3.40.50.1820">
    <property type="entry name" value="alpha/beta hydrolase"/>
    <property type="match status" value="1"/>
</dbReference>
<dbReference type="InterPro" id="IPR029058">
    <property type="entry name" value="AB_hydrolase_fold"/>
</dbReference>
<dbReference type="AlphaFoldDB" id="A0A917ZH28"/>
<accession>A0A917ZH28</accession>
<evidence type="ECO:0000313" key="1">
    <source>
        <dbReference type="EMBL" id="GGO82372.1"/>
    </source>
</evidence>
<organism evidence="1 2">
    <name type="scientific">Marinobacterium nitratireducens</name>
    <dbReference type="NCBI Taxonomy" id="518897"/>
    <lineage>
        <taxon>Bacteria</taxon>
        <taxon>Pseudomonadati</taxon>
        <taxon>Pseudomonadota</taxon>
        <taxon>Gammaproteobacteria</taxon>
        <taxon>Oceanospirillales</taxon>
        <taxon>Oceanospirillaceae</taxon>
        <taxon>Marinobacterium</taxon>
    </lineage>
</organism>
<reference evidence="1 2" key="1">
    <citation type="journal article" date="2014" name="Int. J. Syst. Evol. Microbiol.">
        <title>Complete genome sequence of Corynebacterium casei LMG S-19264T (=DSM 44701T), isolated from a smear-ripened cheese.</title>
        <authorList>
            <consortium name="US DOE Joint Genome Institute (JGI-PGF)"/>
            <person name="Walter F."/>
            <person name="Albersmeier A."/>
            <person name="Kalinowski J."/>
            <person name="Ruckert C."/>
        </authorList>
    </citation>
    <scope>NUCLEOTIDE SEQUENCE [LARGE SCALE GENOMIC DNA]</scope>
    <source>
        <strain evidence="1 2">CGMCC 1.7286</strain>
    </source>
</reference>
<protein>
    <submittedName>
        <fullName evidence="1">Uncharacterized protein</fullName>
    </submittedName>
</protein>
<comment type="caution">
    <text evidence="1">The sequence shown here is derived from an EMBL/GenBank/DDBJ whole genome shotgun (WGS) entry which is preliminary data.</text>
</comment>